<keyword evidence="2" id="KW-1133">Transmembrane helix</keyword>
<keyword evidence="2" id="KW-0472">Membrane</keyword>
<evidence type="ECO:0000313" key="3">
    <source>
        <dbReference type="EMBL" id="ADB51831.1"/>
    </source>
</evidence>
<dbReference type="EMBL" id="CP001854">
    <property type="protein sequence ID" value="ADB51831.1"/>
    <property type="molecule type" value="Genomic_DNA"/>
</dbReference>
<proteinExistence type="predicted"/>
<dbReference type="AlphaFoldDB" id="D3EZ66"/>
<evidence type="ECO:0000313" key="4">
    <source>
        <dbReference type="Proteomes" id="UP000008229"/>
    </source>
</evidence>
<reference evidence="3 4" key="1">
    <citation type="journal article" date="2010" name="Stand. Genomic Sci.">
        <title>Complete genome sequence of Conexibacter woesei type strain (ID131577).</title>
        <authorList>
            <person name="Pukall R."/>
            <person name="Lapidus A."/>
            <person name="Glavina Del Rio T."/>
            <person name="Copeland A."/>
            <person name="Tice H."/>
            <person name="Cheng J.-F."/>
            <person name="Lucas S."/>
            <person name="Chen F."/>
            <person name="Nolan M."/>
            <person name="Bruce D."/>
            <person name="Goodwin L."/>
            <person name="Pitluck S."/>
            <person name="Mavromatis K."/>
            <person name="Ivanova N."/>
            <person name="Ovchinnikova G."/>
            <person name="Pati A."/>
            <person name="Chen A."/>
            <person name="Palaniappan K."/>
            <person name="Land M."/>
            <person name="Hauser L."/>
            <person name="Chang Y.-J."/>
            <person name="Jeffries C.D."/>
            <person name="Chain P."/>
            <person name="Meincke L."/>
            <person name="Sims D."/>
            <person name="Brettin T."/>
            <person name="Detter J.C."/>
            <person name="Rohde M."/>
            <person name="Goeker M."/>
            <person name="Bristow J."/>
            <person name="Eisen J.A."/>
            <person name="Markowitz V."/>
            <person name="Kyrpides N.C."/>
            <person name="Klenk H.-P."/>
            <person name="Hugenholtz P."/>
        </authorList>
    </citation>
    <scope>NUCLEOTIDE SEQUENCE [LARGE SCALE GENOMIC DNA]</scope>
    <source>
        <strain evidence="4">DSM 14684 / CIP 108061 / JCM 11494 / NBRC 100937 / ID131577</strain>
    </source>
</reference>
<protein>
    <submittedName>
        <fullName evidence="3">Uncharacterized protein</fullName>
    </submittedName>
</protein>
<feature type="transmembrane region" description="Helical" evidence="2">
    <location>
        <begin position="34"/>
        <end position="57"/>
    </location>
</feature>
<name>D3EZ66_CONWI</name>
<evidence type="ECO:0000256" key="1">
    <source>
        <dbReference type="SAM" id="MobiDB-lite"/>
    </source>
</evidence>
<keyword evidence="4" id="KW-1185">Reference proteome</keyword>
<sequence length="298" mass="31623">MSAFFDELERELRRATVRRAAAQRAARVSLLRRAPIAATVAAALLIAVSAAAGFVALRPQGPDATTPSGRQGTLPAATVPRDPPLTSEQRAEPALRDLLAALRRPQHDVERDGYAIARAGAVLPRAADPSPARSGWPGARVLLPSVRRAVASSHGAVWLVPFRPGARGPAGGRPAPGDRIAVVLEVRRPGRSRPTAWTTGVTPPTRALDETGFVIAASDGASASTAALVPDGVRWVRALYADSPAVEERSPAVGVEDNVALLPGRTRAAGRAEYPRKVIWYDGNDRVIKRFRPHPPRP</sequence>
<dbReference type="KEGG" id="cwo:Cwoe_3413"/>
<reference evidence="4" key="2">
    <citation type="submission" date="2010-01" db="EMBL/GenBank/DDBJ databases">
        <title>The complete genome of Conexibacter woesei DSM 14684.</title>
        <authorList>
            <consortium name="US DOE Joint Genome Institute (JGI-PGF)"/>
            <person name="Lucas S."/>
            <person name="Copeland A."/>
            <person name="Lapidus A."/>
            <person name="Glavina del Rio T."/>
            <person name="Dalin E."/>
            <person name="Tice H."/>
            <person name="Bruce D."/>
            <person name="Goodwin L."/>
            <person name="Pitluck S."/>
            <person name="Kyrpides N."/>
            <person name="Mavromatis K."/>
            <person name="Ivanova N."/>
            <person name="Mikhailova N."/>
            <person name="Chertkov O."/>
            <person name="Brettin T."/>
            <person name="Detter J.C."/>
            <person name="Han C."/>
            <person name="Larimer F."/>
            <person name="Land M."/>
            <person name="Hauser L."/>
            <person name="Markowitz V."/>
            <person name="Cheng J.-F."/>
            <person name="Hugenholtz P."/>
            <person name="Woyke T."/>
            <person name="Wu D."/>
            <person name="Pukall R."/>
            <person name="Steenblock K."/>
            <person name="Schneider S."/>
            <person name="Klenk H.-P."/>
            <person name="Eisen J.A."/>
        </authorList>
    </citation>
    <scope>NUCLEOTIDE SEQUENCE [LARGE SCALE GENOMIC DNA]</scope>
    <source>
        <strain evidence="4">DSM 14684 / CIP 108061 / JCM 11494 / NBRC 100937 / ID131577</strain>
    </source>
</reference>
<keyword evidence="2" id="KW-0812">Transmembrane</keyword>
<dbReference type="Proteomes" id="UP000008229">
    <property type="component" value="Chromosome"/>
</dbReference>
<dbReference type="RefSeq" id="WP_012934882.1">
    <property type="nucleotide sequence ID" value="NC_013739.1"/>
</dbReference>
<feature type="region of interest" description="Disordered" evidence="1">
    <location>
        <begin position="60"/>
        <end position="90"/>
    </location>
</feature>
<accession>D3EZ66</accession>
<gene>
    <name evidence="3" type="ordered locus">Cwoe_3413</name>
</gene>
<evidence type="ECO:0000256" key="2">
    <source>
        <dbReference type="SAM" id="Phobius"/>
    </source>
</evidence>
<dbReference type="HOGENOM" id="CLU_932887_0_0_11"/>
<organism evidence="3 4">
    <name type="scientific">Conexibacter woesei (strain DSM 14684 / CCUG 47730 / CIP 108061 / JCM 11494 / NBRC 100937 / ID131577)</name>
    <dbReference type="NCBI Taxonomy" id="469383"/>
    <lineage>
        <taxon>Bacteria</taxon>
        <taxon>Bacillati</taxon>
        <taxon>Actinomycetota</taxon>
        <taxon>Thermoleophilia</taxon>
        <taxon>Solirubrobacterales</taxon>
        <taxon>Conexibacteraceae</taxon>
        <taxon>Conexibacter</taxon>
    </lineage>
</organism>